<dbReference type="EMBL" id="SNXX01000047">
    <property type="protein sequence ID" value="TDP82302.1"/>
    <property type="molecule type" value="Genomic_DNA"/>
</dbReference>
<name>A0A4R6R8N8_9FIRM</name>
<dbReference type="CDD" id="cd03801">
    <property type="entry name" value="GT4_PimA-like"/>
    <property type="match status" value="1"/>
</dbReference>
<evidence type="ECO:0000313" key="2">
    <source>
        <dbReference type="EMBL" id="TDP82302.1"/>
    </source>
</evidence>
<gene>
    <name evidence="2" type="ORF">C7957_14710</name>
</gene>
<reference evidence="2 3" key="1">
    <citation type="submission" date="2019-03" db="EMBL/GenBank/DDBJ databases">
        <title>Subsurface microbial communities from deep shales in Ohio and West Virginia, USA.</title>
        <authorList>
            <person name="Wrighton K."/>
        </authorList>
    </citation>
    <scope>NUCLEOTIDE SEQUENCE [LARGE SCALE GENOMIC DNA]</scope>
    <source>
        <strain evidence="2 3">MSL 7</strain>
    </source>
</reference>
<dbReference type="Pfam" id="PF13692">
    <property type="entry name" value="Glyco_trans_1_4"/>
    <property type="match status" value="1"/>
</dbReference>
<keyword evidence="1 2" id="KW-0808">Transferase</keyword>
<evidence type="ECO:0000256" key="1">
    <source>
        <dbReference type="ARBA" id="ARBA00022679"/>
    </source>
</evidence>
<dbReference type="GO" id="GO:0016757">
    <property type="term" value="F:glycosyltransferase activity"/>
    <property type="evidence" value="ECO:0007669"/>
    <property type="project" value="TreeGrafter"/>
</dbReference>
<dbReference type="PANTHER" id="PTHR46401">
    <property type="entry name" value="GLYCOSYLTRANSFERASE WBBK-RELATED"/>
    <property type="match status" value="1"/>
</dbReference>
<dbReference type="Proteomes" id="UP000295176">
    <property type="component" value="Unassembled WGS sequence"/>
</dbReference>
<dbReference type="GO" id="GO:0009103">
    <property type="term" value="P:lipopolysaccharide biosynthetic process"/>
    <property type="evidence" value="ECO:0007669"/>
    <property type="project" value="TreeGrafter"/>
</dbReference>
<dbReference type="RefSeq" id="WP_133531318.1">
    <property type="nucleotide sequence ID" value="NZ_SNXX01000047.1"/>
</dbReference>
<sequence>MDKILHISPEPPSDYSGGGIVVKQSLLSLNDYFNIDYIGPEIYNNNIMNLINNKFFLEENNNKFKRIFDLLIKKETTAFYDSWIKNKDKIKWDNYDYVYLEFTKFNFVAKEVKKREKKLIVRLHNIEKDYVLNQLKTNFTINKLIKYFYIINKEKETIKLADFIIVLTNKDKKRLEKDYGDYIDAEKIGVLPVCIDKSKNLIRRTGKNNKITLLITGSLWYGPNFQGIKWFIENVWNEIKKYCNLIIAGSKPTDYLEKLVSQNIGITLIKNPDSMDEYFNNADLYIAPIFKGAGMKVKIAEALAHGLPVIGTNHAFIGYDIKNEECGFLANSSQEFKLQIKKYFDFDEDRKIKLVNNAIYIYENNYSINKSKEFIRNIFQKNIIENSMRL</sequence>
<dbReference type="SUPFAM" id="SSF53756">
    <property type="entry name" value="UDP-Glycosyltransferase/glycogen phosphorylase"/>
    <property type="match status" value="1"/>
</dbReference>
<evidence type="ECO:0000313" key="3">
    <source>
        <dbReference type="Proteomes" id="UP000295176"/>
    </source>
</evidence>
<dbReference type="PANTHER" id="PTHR46401:SF2">
    <property type="entry name" value="GLYCOSYLTRANSFERASE WBBK-RELATED"/>
    <property type="match status" value="1"/>
</dbReference>
<dbReference type="Gene3D" id="3.40.50.2000">
    <property type="entry name" value="Glycogen Phosphorylase B"/>
    <property type="match status" value="2"/>
</dbReference>
<comment type="caution">
    <text evidence="2">The sequence shown here is derived from an EMBL/GenBank/DDBJ whole genome shotgun (WGS) entry which is preliminary data.</text>
</comment>
<accession>A0A4R6R8N8</accession>
<dbReference type="AlphaFoldDB" id="A0A4R6R8N8"/>
<proteinExistence type="predicted"/>
<protein>
    <submittedName>
        <fullName evidence="2">Glycosyltransferase involved in cell wall biosynthesis</fullName>
    </submittedName>
</protein>
<organism evidence="2 3">
    <name type="scientific">Halanaerobium saccharolyticum</name>
    <dbReference type="NCBI Taxonomy" id="43595"/>
    <lineage>
        <taxon>Bacteria</taxon>
        <taxon>Bacillati</taxon>
        <taxon>Bacillota</taxon>
        <taxon>Clostridia</taxon>
        <taxon>Halanaerobiales</taxon>
        <taxon>Halanaerobiaceae</taxon>
        <taxon>Halanaerobium</taxon>
    </lineage>
</organism>